<dbReference type="AlphaFoldDB" id="A0A517MFG3"/>
<keyword evidence="2" id="KW-0732">Signal</keyword>
<evidence type="ECO:0000313" key="4">
    <source>
        <dbReference type="Proteomes" id="UP000320672"/>
    </source>
</evidence>
<evidence type="ECO:0000256" key="1">
    <source>
        <dbReference type="SAM" id="MobiDB-lite"/>
    </source>
</evidence>
<reference evidence="3 4" key="1">
    <citation type="submission" date="2019-02" db="EMBL/GenBank/DDBJ databases">
        <title>Deep-cultivation of Planctomycetes and their phenomic and genomic characterization uncovers novel biology.</title>
        <authorList>
            <person name="Wiegand S."/>
            <person name="Jogler M."/>
            <person name="Boedeker C."/>
            <person name="Pinto D."/>
            <person name="Vollmers J."/>
            <person name="Rivas-Marin E."/>
            <person name="Kohn T."/>
            <person name="Peeters S.H."/>
            <person name="Heuer A."/>
            <person name="Rast P."/>
            <person name="Oberbeckmann S."/>
            <person name="Bunk B."/>
            <person name="Jeske O."/>
            <person name="Meyerdierks A."/>
            <person name="Storesund J.E."/>
            <person name="Kallscheuer N."/>
            <person name="Luecker S."/>
            <person name="Lage O.M."/>
            <person name="Pohl T."/>
            <person name="Merkel B.J."/>
            <person name="Hornburger P."/>
            <person name="Mueller R.-W."/>
            <person name="Bruemmer F."/>
            <person name="Labrenz M."/>
            <person name="Spormann A.M."/>
            <person name="Op den Camp H."/>
            <person name="Overmann J."/>
            <person name="Amann R."/>
            <person name="Jetten M.S.M."/>
            <person name="Mascher T."/>
            <person name="Medema M.H."/>
            <person name="Devos D.P."/>
            <person name="Kaster A.-K."/>
            <person name="Ovreas L."/>
            <person name="Rohde M."/>
            <person name="Galperin M.Y."/>
            <person name="Jogler C."/>
        </authorList>
    </citation>
    <scope>NUCLEOTIDE SEQUENCE [LARGE SCALE GENOMIC DNA]</scope>
    <source>
        <strain evidence="3 4">FF011L</strain>
    </source>
</reference>
<evidence type="ECO:0000256" key="2">
    <source>
        <dbReference type="SAM" id="SignalP"/>
    </source>
</evidence>
<dbReference type="EMBL" id="CP036262">
    <property type="protein sequence ID" value="QDS93629.1"/>
    <property type="molecule type" value="Genomic_DNA"/>
</dbReference>
<protein>
    <submittedName>
        <fullName evidence="3">Uncharacterized protein</fullName>
    </submittedName>
</protein>
<dbReference type="RefSeq" id="WP_218933142.1">
    <property type="nucleotide sequence ID" value="NZ_CP036262.1"/>
</dbReference>
<sequence precursor="true">MMFLPLMLLWLRAPMYFPPRLRWCLLTLCLVSMLQTPGSAAQPPTFRDADPRGGSSWASNKGVETENAEPNAEPSPANGLQTAPQRQREGTVVREVEGRLVEVGRRWVFVATTDGTSFRILENLALQRITNAVKQDAGDDHWTITGQWTEYGNENFLMLQRVVRTPHHANSENLARRPRAGL</sequence>
<dbReference type="Proteomes" id="UP000320672">
    <property type="component" value="Chromosome"/>
</dbReference>
<organism evidence="3 4">
    <name type="scientific">Roseimaritima multifibrata</name>
    <dbReference type="NCBI Taxonomy" id="1930274"/>
    <lineage>
        <taxon>Bacteria</taxon>
        <taxon>Pseudomonadati</taxon>
        <taxon>Planctomycetota</taxon>
        <taxon>Planctomycetia</taxon>
        <taxon>Pirellulales</taxon>
        <taxon>Pirellulaceae</taxon>
        <taxon>Roseimaritima</taxon>
    </lineage>
</organism>
<accession>A0A517MFG3</accession>
<feature type="signal peptide" evidence="2">
    <location>
        <begin position="1"/>
        <end position="40"/>
    </location>
</feature>
<feature type="chain" id="PRO_5022121719" evidence="2">
    <location>
        <begin position="41"/>
        <end position="182"/>
    </location>
</feature>
<dbReference type="KEGG" id="rml:FF011L_24020"/>
<evidence type="ECO:0000313" key="3">
    <source>
        <dbReference type="EMBL" id="QDS93629.1"/>
    </source>
</evidence>
<proteinExistence type="predicted"/>
<name>A0A517MFG3_9BACT</name>
<keyword evidence="4" id="KW-1185">Reference proteome</keyword>
<feature type="region of interest" description="Disordered" evidence="1">
    <location>
        <begin position="38"/>
        <end position="90"/>
    </location>
</feature>
<gene>
    <name evidence="3" type="ORF">FF011L_24020</name>
</gene>